<evidence type="ECO:0000313" key="1">
    <source>
        <dbReference type="EMBL" id="KIO08892.1"/>
    </source>
</evidence>
<proteinExistence type="predicted"/>
<protein>
    <submittedName>
        <fullName evidence="1">Uncharacterized protein</fullName>
    </submittedName>
</protein>
<organism evidence="1 2">
    <name type="scientific">Pisolithus tinctorius Marx 270</name>
    <dbReference type="NCBI Taxonomy" id="870435"/>
    <lineage>
        <taxon>Eukaryota</taxon>
        <taxon>Fungi</taxon>
        <taxon>Dikarya</taxon>
        <taxon>Basidiomycota</taxon>
        <taxon>Agaricomycotina</taxon>
        <taxon>Agaricomycetes</taxon>
        <taxon>Agaricomycetidae</taxon>
        <taxon>Boletales</taxon>
        <taxon>Sclerodermatineae</taxon>
        <taxon>Pisolithaceae</taxon>
        <taxon>Pisolithus</taxon>
    </lineage>
</organism>
<dbReference type="EMBL" id="KN831956">
    <property type="protein sequence ID" value="KIO08892.1"/>
    <property type="molecule type" value="Genomic_DNA"/>
</dbReference>
<dbReference type="HOGENOM" id="CLU_2942730_0_0_1"/>
<dbReference type="Proteomes" id="UP000054217">
    <property type="component" value="Unassembled WGS sequence"/>
</dbReference>
<gene>
    <name evidence="1" type="ORF">M404DRAFT_997070</name>
</gene>
<keyword evidence="2" id="KW-1185">Reference proteome</keyword>
<feature type="non-terminal residue" evidence="1">
    <location>
        <position position="1"/>
    </location>
</feature>
<name>A0A0C3KH40_PISTI</name>
<accession>A0A0C3KH40</accession>
<evidence type="ECO:0000313" key="2">
    <source>
        <dbReference type="Proteomes" id="UP000054217"/>
    </source>
</evidence>
<sequence length="63" mass="6942">SACMPGNKLVHKNTQNGRALSTESCLQDAVYYNVVHAEKRAIKVLNQPLDPSMLPHVLEPNSL</sequence>
<reference evidence="1 2" key="1">
    <citation type="submission" date="2014-04" db="EMBL/GenBank/DDBJ databases">
        <authorList>
            <consortium name="DOE Joint Genome Institute"/>
            <person name="Kuo A."/>
            <person name="Kohler A."/>
            <person name="Costa M.D."/>
            <person name="Nagy L.G."/>
            <person name="Floudas D."/>
            <person name="Copeland A."/>
            <person name="Barry K.W."/>
            <person name="Cichocki N."/>
            <person name="Veneault-Fourrey C."/>
            <person name="LaButti K."/>
            <person name="Lindquist E.A."/>
            <person name="Lipzen A."/>
            <person name="Lundell T."/>
            <person name="Morin E."/>
            <person name="Murat C."/>
            <person name="Sun H."/>
            <person name="Tunlid A."/>
            <person name="Henrissat B."/>
            <person name="Grigoriev I.V."/>
            <person name="Hibbett D.S."/>
            <person name="Martin F."/>
            <person name="Nordberg H.P."/>
            <person name="Cantor M.N."/>
            <person name="Hua S.X."/>
        </authorList>
    </citation>
    <scope>NUCLEOTIDE SEQUENCE [LARGE SCALE GENOMIC DNA]</scope>
    <source>
        <strain evidence="1 2">Marx 270</strain>
    </source>
</reference>
<dbReference type="AlphaFoldDB" id="A0A0C3KH40"/>
<reference evidence="2" key="2">
    <citation type="submission" date="2015-01" db="EMBL/GenBank/DDBJ databases">
        <title>Evolutionary Origins and Diversification of the Mycorrhizal Mutualists.</title>
        <authorList>
            <consortium name="DOE Joint Genome Institute"/>
            <consortium name="Mycorrhizal Genomics Consortium"/>
            <person name="Kohler A."/>
            <person name="Kuo A."/>
            <person name="Nagy L.G."/>
            <person name="Floudas D."/>
            <person name="Copeland A."/>
            <person name="Barry K.W."/>
            <person name="Cichocki N."/>
            <person name="Veneault-Fourrey C."/>
            <person name="LaButti K."/>
            <person name="Lindquist E.A."/>
            <person name="Lipzen A."/>
            <person name="Lundell T."/>
            <person name="Morin E."/>
            <person name="Murat C."/>
            <person name="Riley R."/>
            <person name="Ohm R."/>
            <person name="Sun H."/>
            <person name="Tunlid A."/>
            <person name="Henrissat B."/>
            <person name="Grigoriev I.V."/>
            <person name="Hibbett D.S."/>
            <person name="Martin F."/>
        </authorList>
    </citation>
    <scope>NUCLEOTIDE SEQUENCE [LARGE SCALE GENOMIC DNA]</scope>
    <source>
        <strain evidence="2">Marx 270</strain>
    </source>
</reference>
<dbReference type="InParanoid" id="A0A0C3KH40"/>